<accession>A0ABY1PKY0</accession>
<evidence type="ECO:0000313" key="1">
    <source>
        <dbReference type="EMBL" id="SMP34751.1"/>
    </source>
</evidence>
<dbReference type="Proteomes" id="UP001157961">
    <property type="component" value="Unassembled WGS sequence"/>
</dbReference>
<comment type="caution">
    <text evidence="1">The sequence shown here is derived from an EMBL/GenBank/DDBJ whole genome shotgun (WGS) entry which is preliminary data.</text>
</comment>
<gene>
    <name evidence="1" type="ORF">SAMN06265373_11089</name>
</gene>
<keyword evidence="2" id="KW-1185">Reference proteome</keyword>
<proteinExistence type="predicted"/>
<reference evidence="1 2" key="1">
    <citation type="submission" date="2017-05" db="EMBL/GenBank/DDBJ databases">
        <authorList>
            <person name="Varghese N."/>
            <person name="Submissions S."/>
        </authorList>
    </citation>
    <scope>NUCLEOTIDE SEQUENCE [LARGE SCALE GENOMIC DNA]</scope>
    <source>
        <strain evidence="1 2">DSM 29734</strain>
    </source>
</reference>
<sequence>MYPLLADMSVTTSSVADDQVAAVTVQVDELARNPEAAHGAVYALEESTSTEWGFYEQNIVSLAFLTPPHKTLLAFGEWGDAWLFDGGPGGTHETFTVPRGPMRGVRAVGSQGDAFACGADTQVFHRSPTGEWRDISPSADLREDNPQGHLEAIDGYGSDELYAAGRAGVIWWFDGVDWTAVQCPTNLSFYAIHCGRDGKVYAAGQAGILAIGRYGAFELFTPPDPLNDIWGVATWQGTVYLAGFRALLTWDGEAFDTVADAMDLAKTFYDLHVSDRALWSFGMKDALRFDGKDWTRVDTVTVR</sequence>
<name>A0ABY1PKY0_9RHOB</name>
<dbReference type="EMBL" id="FXTY01000010">
    <property type="protein sequence ID" value="SMP34751.1"/>
    <property type="molecule type" value="Genomic_DNA"/>
</dbReference>
<protein>
    <submittedName>
        <fullName evidence="1">Uncharacterized protein</fullName>
    </submittedName>
</protein>
<organism evidence="1 2">
    <name type="scientific">Shimia sagamensis</name>
    <dbReference type="NCBI Taxonomy" id="1566352"/>
    <lineage>
        <taxon>Bacteria</taxon>
        <taxon>Pseudomonadati</taxon>
        <taxon>Pseudomonadota</taxon>
        <taxon>Alphaproteobacteria</taxon>
        <taxon>Rhodobacterales</taxon>
        <taxon>Roseobacteraceae</taxon>
    </lineage>
</organism>
<dbReference type="RefSeq" id="WP_283427769.1">
    <property type="nucleotide sequence ID" value="NZ_FXTY01000010.1"/>
</dbReference>
<evidence type="ECO:0000313" key="2">
    <source>
        <dbReference type="Proteomes" id="UP001157961"/>
    </source>
</evidence>